<evidence type="ECO:0000313" key="4">
    <source>
        <dbReference type="Proteomes" id="UP000479938"/>
    </source>
</evidence>
<dbReference type="Gene3D" id="3.30.1150.10">
    <property type="match status" value="1"/>
</dbReference>
<accession>A0A6J4GC94</accession>
<organism evidence="3 4">
    <name type="scientific">Flavobacterium bizetiae</name>
    <dbReference type="NCBI Taxonomy" id="2704140"/>
    <lineage>
        <taxon>Bacteria</taxon>
        <taxon>Pseudomonadati</taxon>
        <taxon>Bacteroidota</taxon>
        <taxon>Flavobacteriia</taxon>
        <taxon>Flavobacteriales</taxon>
        <taxon>Flavobacteriaceae</taxon>
        <taxon>Flavobacterium</taxon>
    </lineage>
</organism>
<dbReference type="SUPFAM" id="SSF74653">
    <property type="entry name" value="TolA/TonB C-terminal domain"/>
    <property type="match status" value="1"/>
</dbReference>
<gene>
    <name evidence="3" type="ORF">FLA105534_00894</name>
</gene>
<proteinExistence type="predicted"/>
<dbReference type="PANTHER" id="PTHR33446">
    <property type="entry name" value="PROTEIN TONB-RELATED"/>
    <property type="match status" value="1"/>
</dbReference>
<evidence type="ECO:0000313" key="3">
    <source>
        <dbReference type="EMBL" id="CAA9195929.1"/>
    </source>
</evidence>
<name>A0A6J4GC94_9FLAO</name>
<dbReference type="EMBL" id="CADCSU010000047">
    <property type="protein sequence ID" value="CAA9195929.1"/>
    <property type="molecule type" value="Genomic_DNA"/>
</dbReference>
<feature type="region of interest" description="Disordered" evidence="1">
    <location>
        <begin position="1"/>
        <end position="26"/>
    </location>
</feature>
<dbReference type="GO" id="GO:0055085">
    <property type="term" value="P:transmembrane transport"/>
    <property type="evidence" value="ECO:0007669"/>
    <property type="project" value="InterPro"/>
</dbReference>
<dbReference type="Pfam" id="PF03544">
    <property type="entry name" value="TonB_C"/>
    <property type="match status" value="1"/>
</dbReference>
<dbReference type="GO" id="GO:0031992">
    <property type="term" value="F:energy transducer activity"/>
    <property type="evidence" value="ECO:0007669"/>
    <property type="project" value="TreeGrafter"/>
</dbReference>
<dbReference type="Proteomes" id="UP000479938">
    <property type="component" value="Unassembled WGS sequence"/>
</dbReference>
<dbReference type="GO" id="GO:0098797">
    <property type="term" value="C:plasma membrane protein complex"/>
    <property type="evidence" value="ECO:0007669"/>
    <property type="project" value="TreeGrafter"/>
</dbReference>
<evidence type="ECO:0000256" key="1">
    <source>
        <dbReference type="SAM" id="MobiDB-lite"/>
    </source>
</evidence>
<evidence type="ECO:0000259" key="2">
    <source>
        <dbReference type="PROSITE" id="PS52015"/>
    </source>
</evidence>
<reference evidence="3 4" key="1">
    <citation type="submission" date="2020-02" db="EMBL/GenBank/DDBJ databases">
        <authorList>
            <person name="Criscuolo A."/>
        </authorList>
    </citation>
    <scope>NUCLEOTIDE SEQUENCE [LARGE SCALE GENOMIC DNA]</scope>
    <source>
        <strain evidence="3">CIP105534</strain>
    </source>
</reference>
<dbReference type="PROSITE" id="PS52015">
    <property type="entry name" value="TONB_CTD"/>
    <property type="match status" value="1"/>
</dbReference>
<feature type="compositionally biased region" description="Basic and acidic residues" evidence="1">
    <location>
        <begin position="1"/>
        <end position="10"/>
    </location>
</feature>
<keyword evidence="4" id="KW-1185">Reference proteome</keyword>
<dbReference type="AlphaFoldDB" id="A0A6J4GC94"/>
<sequence length="143" mass="16282">MASCQKENKKPAIVNPPLKVEKKSPEKTALEYKVDENDKEIYNSPLVDSLPKYSGGMDKFHVFLKKNYVAPKEAVKNEAYGGVFVNFVIEKDGSLSDIKVLRDFGYKSGEELVRVLKLSPNWKPAIKDGYRVRCLYSVPFYVQ</sequence>
<dbReference type="InterPro" id="IPR051045">
    <property type="entry name" value="TonB-dependent_transducer"/>
</dbReference>
<protein>
    <recommendedName>
        <fullName evidence="2">TonB C-terminal domain-containing protein</fullName>
    </recommendedName>
</protein>
<dbReference type="PANTHER" id="PTHR33446:SF2">
    <property type="entry name" value="PROTEIN TONB"/>
    <property type="match status" value="1"/>
</dbReference>
<dbReference type="InterPro" id="IPR037682">
    <property type="entry name" value="TonB_C"/>
</dbReference>
<feature type="domain" description="TonB C-terminal" evidence="2">
    <location>
        <begin position="55"/>
        <end position="143"/>
    </location>
</feature>